<evidence type="ECO:0000313" key="3">
    <source>
        <dbReference type="Proteomes" id="UP000177152"/>
    </source>
</evidence>
<dbReference type="Proteomes" id="UP000177152">
    <property type="component" value="Unassembled WGS sequence"/>
</dbReference>
<reference evidence="2 3" key="1">
    <citation type="journal article" date="2016" name="Nat. Commun.">
        <title>Thousands of microbial genomes shed light on interconnected biogeochemical processes in an aquifer system.</title>
        <authorList>
            <person name="Anantharaman K."/>
            <person name="Brown C.T."/>
            <person name="Hug L.A."/>
            <person name="Sharon I."/>
            <person name="Castelle C.J."/>
            <person name="Probst A.J."/>
            <person name="Thomas B.C."/>
            <person name="Singh A."/>
            <person name="Wilkins M.J."/>
            <person name="Karaoz U."/>
            <person name="Brodie E.L."/>
            <person name="Williams K.H."/>
            <person name="Hubbard S.S."/>
            <person name="Banfield J.F."/>
        </authorList>
    </citation>
    <scope>NUCLEOTIDE SEQUENCE [LARGE SCALE GENOMIC DNA]</scope>
</reference>
<evidence type="ECO:0000313" key="2">
    <source>
        <dbReference type="EMBL" id="OGZ94240.1"/>
    </source>
</evidence>
<keyword evidence="1" id="KW-1133">Transmembrane helix</keyword>
<protein>
    <submittedName>
        <fullName evidence="2">Uncharacterized protein</fullName>
    </submittedName>
</protein>
<comment type="caution">
    <text evidence="2">The sequence shown here is derived from an EMBL/GenBank/DDBJ whole genome shotgun (WGS) entry which is preliminary data.</text>
</comment>
<dbReference type="EMBL" id="MHQC01000039">
    <property type="protein sequence ID" value="OGZ94240.1"/>
    <property type="molecule type" value="Genomic_DNA"/>
</dbReference>
<evidence type="ECO:0000256" key="1">
    <source>
        <dbReference type="SAM" id="Phobius"/>
    </source>
</evidence>
<accession>A0A1G2K6Y3</accession>
<proteinExistence type="predicted"/>
<name>A0A1G2K6Y3_9BACT</name>
<dbReference type="AlphaFoldDB" id="A0A1G2K6Y3"/>
<sequence length="140" mass="15304">MPVGKTDTDFAPTTEDTMKRILTLSILVLAIPAFVFAATPKLPDYEKEARLVGTVVCDAGKTSVQFYKSSKYDIVVVTVGNGTIYYDVGTNSEETFFMKKTGSAEVQSMSSEAVKKALKEDAPNFRASLNSNKHDCKMSQ</sequence>
<keyword evidence="1" id="KW-0472">Membrane</keyword>
<gene>
    <name evidence="2" type="ORF">A2633_05510</name>
</gene>
<keyword evidence="1" id="KW-0812">Transmembrane</keyword>
<feature type="transmembrane region" description="Helical" evidence="1">
    <location>
        <begin position="20"/>
        <end position="38"/>
    </location>
</feature>
<organism evidence="2 3">
    <name type="scientific">Candidatus Sungbacteria bacterium RIFCSPHIGHO2_01_FULL_47_32</name>
    <dbReference type="NCBI Taxonomy" id="1802264"/>
    <lineage>
        <taxon>Bacteria</taxon>
        <taxon>Candidatus Sungiibacteriota</taxon>
    </lineage>
</organism>